<evidence type="ECO:0000256" key="1">
    <source>
        <dbReference type="SAM" id="MobiDB-lite"/>
    </source>
</evidence>
<reference evidence="4 5" key="1">
    <citation type="submission" date="2018-12" db="EMBL/GenBank/DDBJ databases">
        <title>The genome sequences of strain 502.</title>
        <authorList>
            <person name="Gao J."/>
            <person name="Sun J."/>
        </authorList>
    </citation>
    <scope>NUCLEOTIDE SEQUENCE [LARGE SCALE GENOMIC DNA]</scope>
    <source>
        <strain evidence="4 5">502</strain>
    </source>
</reference>
<dbReference type="InterPro" id="IPR008866">
    <property type="entry name" value="Phage_lambda_GpA-like"/>
</dbReference>
<dbReference type="PANTHER" id="PTHR34413:SF2">
    <property type="entry name" value="PROPHAGE TAIL FIBER ASSEMBLY PROTEIN HOMOLOG TFAE-RELATED"/>
    <property type="match status" value="1"/>
</dbReference>
<dbReference type="InterPro" id="IPR046453">
    <property type="entry name" value="GpA_ATPase"/>
</dbReference>
<gene>
    <name evidence="4" type="ORF">EJO66_09060</name>
</gene>
<feature type="compositionally biased region" description="Polar residues" evidence="1">
    <location>
        <begin position="699"/>
        <end position="711"/>
    </location>
</feature>
<dbReference type="Pfam" id="PF20454">
    <property type="entry name" value="GpA_nuclease"/>
    <property type="match status" value="1"/>
</dbReference>
<dbReference type="Proteomes" id="UP000271137">
    <property type="component" value="Unassembled WGS sequence"/>
</dbReference>
<evidence type="ECO:0000259" key="3">
    <source>
        <dbReference type="Pfam" id="PF20454"/>
    </source>
</evidence>
<dbReference type="RefSeq" id="WP_125965082.1">
    <property type="nucleotide sequence ID" value="NZ_RXFQ01000004.1"/>
</dbReference>
<name>A0ABY0A9Q2_9BURK</name>
<feature type="compositionally biased region" description="Pro residues" evidence="1">
    <location>
        <begin position="670"/>
        <end position="692"/>
    </location>
</feature>
<feature type="domain" description="Terminase large subunit GpA endonuclease" evidence="3">
    <location>
        <begin position="326"/>
        <end position="612"/>
    </location>
</feature>
<dbReference type="InterPro" id="IPR046454">
    <property type="entry name" value="GpA_endonuclease"/>
</dbReference>
<feature type="domain" description="Phage terminase large subunit GpA ATPase" evidence="2">
    <location>
        <begin position="46"/>
        <end position="284"/>
    </location>
</feature>
<dbReference type="InterPro" id="IPR051220">
    <property type="entry name" value="TFA_Chaperone"/>
</dbReference>
<dbReference type="HAMAP" id="MF_04144">
    <property type="entry name" value="TERL_LAMBDA"/>
    <property type="match status" value="1"/>
</dbReference>
<dbReference type="Pfam" id="PF05876">
    <property type="entry name" value="GpA_ATPase"/>
    <property type="match status" value="1"/>
</dbReference>
<sequence>MSLAPNETQRAVISAVVKGLVPLKMERPQPLSTWAENNFYLSPEASHTQGEWKAYPFQRGWMDAFSNDDIEEVTVRKAKRVGYTKTLLAFIAYNAAHRRRKQALWMPTDDDRDSFVKSEIEPMLRDVDALKAVMVPGKEDTMKLKSFFGSVLHLLGGKAARAYRRITVAVAVLDEASAFDQKIEKSSDPITLARGRLEGAPFPKLVAGSTVRIKDFDHIETREKNADARMRYNIVCPHCDAEHPLIWGNKKVRHGFKWDGHDYNTVRHVCPHCHESITQADYLKIWDDRAMWISECGRYRYDHNLHVWTDAQGVVIRAPRHVAFVEMWSAYSPQRAWSDIVREFLEATIKAKAGDTAPLEGFVNETLAQYWEAVVERADEHALSRRAEKYRRFTVPYGGLVLVTGVDVQDNRFEVVTWAIGRGEEMWCVDYSVIYANPADERDWSHLDAYRKTIFQHESGQAMKIEAMAVDTGGHFTHQAYNYCRQRERERVFAVRGDPQPSKMVKSKATVQDVNWGGKIIKRGVRLWYVGTDTAKDLLYGRLCVEKRGAGFVHFCADLPREFYTQLTSEARVPQRVAGGEAYKWMKSPGVRNEALDCTVYAIFCTHMLGLHLYTGKMWERLESIVQPPNGDLFRVEQAEEVSPADVPRETHTVETRSAQTSEVPVTEPASPPEPPPMVASPPAPATPPKAVPPRRTFQRPSRQSHSARSW</sequence>
<feature type="region of interest" description="Disordered" evidence="1">
    <location>
        <begin position="639"/>
        <end position="711"/>
    </location>
</feature>
<keyword evidence="5" id="KW-1185">Reference proteome</keyword>
<proteinExistence type="inferred from homology"/>
<comment type="caution">
    <text evidence="4">The sequence shown here is derived from an EMBL/GenBank/DDBJ whole genome shotgun (WGS) entry which is preliminary data.</text>
</comment>
<evidence type="ECO:0000313" key="4">
    <source>
        <dbReference type="EMBL" id="RSZ40271.1"/>
    </source>
</evidence>
<dbReference type="InterPro" id="IPR027417">
    <property type="entry name" value="P-loop_NTPase"/>
</dbReference>
<dbReference type="PANTHER" id="PTHR34413">
    <property type="entry name" value="PROPHAGE TAIL FIBER ASSEMBLY PROTEIN HOMOLOG TFAE-RELATED-RELATED"/>
    <property type="match status" value="1"/>
</dbReference>
<evidence type="ECO:0000313" key="5">
    <source>
        <dbReference type="Proteomes" id="UP000271137"/>
    </source>
</evidence>
<dbReference type="Gene3D" id="3.40.50.300">
    <property type="entry name" value="P-loop containing nucleotide triphosphate hydrolases"/>
    <property type="match status" value="1"/>
</dbReference>
<organism evidence="4 5">
    <name type="scientific">Variovorax beijingensis</name>
    <dbReference type="NCBI Taxonomy" id="2496117"/>
    <lineage>
        <taxon>Bacteria</taxon>
        <taxon>Pseudomonadati</taxon>
        <taxon>Pseudomonadota</taxon>
        <taxon>Betaproteobacteria</taxon>
        <taxon>Burkholderiales</taxon>
        <taxon>Comamonadaceae</taxon>
        <taxon>Variovorax</taxon>
    </lineage>
</organism>
<accession>A0ABY0A9Q2</accession>
<dbReference type="EMBL" id="RXFQ01000004">
    <property type="protein sequence ID" value="RSZ40271.1"/>
    <property type="molecule type" value="Genomic_DNA"/>
</dbReference>
<evidence type="ECO:0000259" key="2">
    <source>
        <dbReference type="Pfam" id="PF05876"/>
    </source>
</evidence>
<protein>
    <submittedName>
        <fullName evidence="4">Phage terminase large subunit family protein</fullName>
    </submittedName>
</protein>